<dbReference type="Proteomes" id="UP001162164">
    <property type="component" value="Unassembled WGS sequence"/>
</dbReference>
<gene>
    <name evidence="1" type="ORF">NQ317_019244</name>
</gene>
<comment type="caution">
    <text evidence="1">The sequence shown here is derived from an EMBL/GenBank/DDBJ whole genome shotgun (WGS) entry which is preliminary data.</text>
</comment>
<keyword evidence="2" id="KW-1185">Reference proteome</keyword>
<name>A0ABQ9JRP0_9CUCU</name>
<accession>A0ABQ9JRP0</accession>
<dbReference type="InterPro" id="IPR036397">
    <property type="entry name" value="RNaseH_sf"/>
</dbReference>
<evidence type="ECO:0000313" key="2">
    <source>
        <dbReference type="Proteomes" id="UP001162164"/>
    </source>
</evidence>
<protein>
    <recommendedName>
        <fullName evidence="3">Tc1-like transposase DDE domain-containing protein</fullName>
    </recommendedName>
</protein>
<dbReference type="Gene3D" id="3.30.420.10">
    <property type="entry name" value="Ribonuclease H-like superfamily/Ribonuclease H"/>
    <property type="match status" value="1"/>
</dbReference>
<reference evidence="1" key="1">
    <citation type="journal article" date="2023" name="Insect Mol. Biol.">
        <title>Genome sequencing provides insights into the evolution of gene families encoding plant cell wall-degrading enzymes in longhorned beetles.</title>
        <authorList>
            <person name="Shin N.R."/>
            <person name="Okamura Y."/>
            <person name="Kirsch R."/>
            <person name="Pauchet Y."/>
        </authorList>
    </citation>
    <scope>NUCLEOTIDE SEQUENCE</scope>
    <source>
        <strain evidence="1">MMC_N1</strain>
    </source>
</reference>
<dbReference type="PANTHER" id="PTHR33939">
    <property type="entry name" value="PROTEIN CBG22215"/>
    <property type="match status" value="1"/>
</dbReference>
<proteinExistence type="predicted"/>
<evidence type="ECO:0000313" key="1">
    <source>
        <dbReference type="EMBL" id="KAJ8980357.1"/>
    </source>
</evidence>
<evidence type="ECO:0008006" key="3">
    <source>
        <dbReference type="Google" id="ProtNLM"/>
    </source>
</evidence>
<sequence>MRGRRPRRGQRSCPIGSEAASWRWHYDNVTSVWNKSISAGKRYIIVHTGNKGGFIDGAGLIFSTKNKRADYHDNMTSQLFEKWMAEELLPRLEKPSLIVMDNARYHYRLLEKSPNSSSTKDEIIKWLQAKLIDIPHHAFKCELLRIVEKHKPKQISLQLTY</sequence>
<dbReference type="EMBL" id="JAPWTJ010000265">
    <property type="protein sequence ID" value="KAJ8980357.1"/>
    <property type="molecule type" value="Genomic_DNA"/>
</dbReference>
<dbReference type="PANTHER" id="PTHR33939:SF1">
    <property type="entry name" value="DUF4371 DOMAIN-CONTAINING PROTEIN"/>
    <property type="match status" value="1"/>
</dbReference>
<organism evidence="1 2">
    <name type="scientific">Molorchus minor</name>
    <dbReference type="NCBI Taxonomy" id="1323400"/>
    <lineage>
        <taxon>Eukaryota</taxon>
        <taxon>Metazoa</taxon>
        <taxon>Ecdysozoa</taxon>
        <taxon>Arthropoda</taxon>
        <taxon>Hexapoda</taxon>
        <taxon>Insecta</taxon>
        <taxon>Pterygota</taxon>
        <taxon>Neoptera</taxon>
        <taxon>Endopterygota</taxon>
        <taxon>Coleoptera</taxon>
        <taxon>Polyphaga</taxon>
        <taxon>Cucujiformia</taxon>
        <taxon>Chrysomeloidea</taxon>
        <taxon>Cerambycidae</taxon>
        <taxon>Lamiinae</taxon>
        <taxon>Monochamini</taxon>
        <taxon>Molorchus</taxon>
    </lineage>
</organism>